<dbReference type="Gene3D" id="2.60.40.790">
    <property type="match status" value="1"/>
</dbReference>
<reference evidence="6" key="2">
    <citation type="submission" date="2015-01" db="EMBL/GenBank/DDBJ databases">
        <title>Evolutionary Origins and Diversification of the Mycorrhizal Mutualists.</title>
        <authorList>
            <consortium name="DOE Joint Genome Institute"/>
            <consortium name="Mycorrhizal Genomics Consortium"/>
            <person name="Kohler A."/>
            <person name="Kuo A."/>
            <person name="Nagy L.G."/>
            <person name="Floudas D."/>
            <person name="Copeland A."/>
            <person name="Barry K.W."/>
            <person name="Cichocki N."/>
            <person name="Veneault-Fourrey C."/>
            <person name="LaButti K."/>
            <person name="Lindquist E.A."/>
            <person name="Lipzen A."/>
            <person name="Lundell T."/>
            <person name="Morin E."/>
            <person name="Murat C."/>
            <person name="Riley R."/>
            <person name="Ohm R."/>
            <person name="Sun H."/>
            <person name="Tunlid A."/>
            <person name="Henrissat B."/>
            <person name="Grigoriev I.V."/>
            <person name="Hibbett D.S."/>
            <person name="Martin F."/>
        </authorList>
    </citation>
    <scope>NUCLEOTIDE SEQUENCE [LARGE SCALE GENOMIC DNA]</scope>
    <source>
        <strain evidence="6">Ve08.2h10</strain>
    </source>
</reference>
<dbReference type="OrthoDB" id="1431247at2759"/>
<dbReference type="InterPro" id="IPR008978">
    <property type="entry name" value="HSP20-like_chaperone"/>
</dbReference>
<dbReference type="AlphaFoldDB" id="A0A0D0E9P9"/>
<dbReference type="InParanoid" id="A0A0D0E9P9"/>
<gene>
    <name evidence="5" type="ORF">PAXRUDRAFT_822560</name>
</gene>
<evidence type="ECO:0000256" key="1">
    <source>
        <dbReference type="ARBA" id="ARBA00023016"/>
    </source>
</evidence>
<dbReference type="STRING" id="930991.A0A0D0E9P9"/>
<dbReference type="HOGENOM" id="CLU_046737_1_3_1"/>
<evidence type="ECO:0000259" key="4">
    <source>
        <dbReference type="PROSITE" id="PS01031"/>
    </source>
</evidence>
<evidence type="ECO:0000256" key="3">
    <source>
        <dbReference type="RuleBase" id="RU003616"/>
    </source>
</evidence>
<feature type="domain" description="SHSP" evidence="4">
    <location>
        <begin position="42"/>
        <end position="181"/>
    </location>
</feature>
<dbReference type="Proteomes" id="UP000054538">
    <property type="component" value="Unassembled WGS sequence"/>
</dbReference>
<organism evidence="5 6">
    <name type="scientific">Paxillus rubicundulus Ve08.2h10</name>
    <dbReference type="NCBI Taxonomy" id="930991"/>
    <lineage>
        <taxon>Eukaryota</taxon>
        <taxon>Fungi</taxon>
        <taxon>Dikarya</taxon>
        <taxon>Basidiomycota</taxon>
        <taxon>Agaricomycotina</taxon>
        <taxon>Agaricomycetes</taxon>
        <taxon>Agaricomycetidae</taxon>
        <taxon>Boletales</taxon>
        <taxon>Paxilineae</taxon>
        <taxon>Paxillaceae</taxon>
        <taxon>Paxillus</taxon>
    </lineage>
</organism>
<sequence>MSIARILHEFRPLFRMLEEPFGRTPAAYGLPHRSFLPDPFLTSPSAFRPAVDVTEDGDTYTVETDLPGVKKENVDVTIGDGGRSITIQGRILSRRGEEAAEFAPEAGGAQGETPGATVNSEPTSTQLTTERLYTGSAAFTRTVWLPQPADPSKVSAKLADGILTLKVPKIEDHDRVKVSVE</sequence>
<dbReference type="SUPFAM" id="SSF49764">
    <property type="entry name" value="HSP20-like chaperones"/>
    <property type="match status" value="1"/>
</dbReference>
<protein>
    <submittedName>
        <fullName evidence="5">Unplaced genomic scaffold scaffold_32, whole genome shotgun sequence</fullName>
    </submittedName>
</protein>
<dbReference type="PROSITE" id="PS01031">
    <property type="entry name" value="SHSP"/>
    <property type="match status" value="1"/>
</dbReference>
<evidence type="ECO:0000313" key="5">
    <source>
        <dbReference type="EMBL" id="KIK99639.1"/>
    </source>
</evidence>
<accession>A0A0D0E9P9</accession>
<reference evidence="5 6" key="1">
    <citation type="submission" date="2014-04" db="EMBL/GenBank/DDBJ databases">
        <authorList>
            <consortium name="DOE Joint Genome Institute"/>
            <person name="Kuo A."/>
            <person name="Kohler A."/>
            <person name="Jargeat P."/>
            <person name="Nagy L.G."/>
            <person name="Floudas D."/>
            <person name="Copeland A."/>
            <person name="Barry K.W."/>
            <person name="Cichocki N."/>
            <person name="Veneault-Fourrey C."/>
            <person name="LaButti K."/>
            <person name="Lindquist E.A."/>
            <person name="Lipzen A."/>
            <person name="Lundell T."/>
            <person name="Morin E."/>
            <person name="Murat C."/>
            <person name="Sun H."/>
            <person name="Tunlid A."/>
            <person name="Henrissat B."/>
            <person name="Grigoriev I.V."/>
            <person name="Hibbett D.S."/>
            <person name="Martin F."/>
            <person name="Nordberg H.P."/>
            <person name="Cantor M.N."/>
            <person name="Hua S.X."/>
        </authorList>
    </citation>
    <scope>NUCLEOTIDE SEQUENCE [LARGE SCALE GENOMIC DNA]</scope>
    <source>
        <strain evidence="5 6">Ve08.2h10</strain>
    </source>
</reference>
<dbReference type="EMBL" id="KN824854">
    <property type="protein sequence ID" value="KIK99639.1"/>
    <property type="molecule type" value="Genomic_DNA"/>
</dbReference>
<evidence type="ECO:0000256" key="2">
    <source>
        <dbReference type="PROSITE-ProRule" id="PRU00285"/>
    </source>
</evidence>
<dbReference type="InterPro" id="IPR002068">
    <property type="entry name" value="A-crystallin/Hsp20_dom"/>
</dbReference>
<comment type="similarity">
    <text evidence="2 3">Belongs to the small heat shock protein (HSP20) family.</text>
</comment>
<proteinExistence type="inferred from homology"/>
<dbReference type="Pfam" id="PF00011">
    <property type="entry name" value="HSP20"/>
    <property type="match status" value="1"/>
</dbReference>
<evidence type="ECO:0000313" key="6">
    <source>
        <dbReference type="Proteomes" id="UP000054538"/>
    </source>
</evidence>
<name>A0A0D0E9P9_9AGAM</name>
<keyword evidence="1" id="KW-0346">Stress response</keyword>
<keyword evidence="6" id="KW-1185">Reference proteome</keyword>
<dbReference type="InterPro" id="IPR031107">
    <property type="entry name" value="Small_HSP"/>
</dbReference>
<dbReference type="PANTHER" id="PTHR11527">
    <property type="entry name" value="HEAT-SHOCK PROTEIN 20 FAMILY MEMBER"/>
    <property type="match status" value="1"/>
</dbReference>
<dbReference type="CDD" id="cd06464">
    <property type="entry name" value="ACD_sHsps-like"/>
    <property type="match status" value="1"/>
</dbReference>